<dbReference type="GO" id="GO:1901987">
    <property type="term" value="P:regulation of cell cycle phase transition"/>
    <property type="evidence" value="ECO:0007669"/>
    <property type="project" value="TreeGrafter"/>
</dbReference>
<dbReference type="InterPro" id="IPR038545">
    <property type="entry name" value="Znf_DBF_sf"/>
</dbReference>
<evidence type="ECO:0000256" key="4">
    <source>
        <dbReference type="PROSITE-ProRule" id="PRU00600"/>
    </source>
</evidence>
<feature type="compositionally biased region" description="Low complexity" evidence="5">
    <location>
        <begin position="327"/>
        <end position="336"/>
    </location>
</feature>
<dbReference type="SUPFAM" id="SSF52113">
    <property type="entry name" value="BRCT domain"/>
    <property type="match status" value="1"/>
</dbReference>
<dbReference type="EMBL" id="MCGT01000059">
    <property type="protein sequence ID" value="ORX43009.1"/>
    <property type="molecule type" value="Genomic_DNA"/>
</dbReference>
<dbReference type="Pfam" id="PF08630">
    <property type="entry name" value="Dfp1_Him1_M"/>
    <property type="match status" value="1"/>
</dbReference>
<accession>A0A1X2G2Q0</accession>
<dbReference type="SMART" id="SM00586">
    <property type="entry name" value="ZnF_DBF"/>
    <property type="match status" value="1"/>
</dbReference>
<dbReference type="Proteomes" id="UP000242146">
    <property type="component" value="Unassembled WGS sequence"/>
</dbReference>
<protein>
    <recommendedName>
        <fullName evidence="6">DBF4-type domain-containing protein</fullName>
    </recommendedName>
</protein>
<evidence type="ECO:0000313" key="7">
    <source>
        <dbReference type="EMBL" id="ORX43009.1"/>
    </source>
</evidence>
<name>A0A1X2G2Q0_9FUNG</name>
<dbReference type="InterPro" id="IPR013939">
    <property type="entry name" value="Regulatory_Dfp1/Him1"/>
</dbReference>
<keyword evidence="2 4" id="KW-0863">Zinc-finger</keyword>
<dbReference type="GO" id="GO:0003676">
    <property type="term" value="F:nucleic acid binding"/>
    <property type="evidence" value="ECO:0007669"/>
    <property type="project" value="InterPro"/>
</dbReference>
<gene>
    <name evidence="7" type="ORF">DM01DRAFT_1387214</name>
</gene>
<keyword evidence="8" id="KW-1185">Reference proteome</keyword>
<dbReference type="Pfam" id="PF07535">
    <property type="entry name" value="zf-DBF"/>
    <property type="match status" value="1"/>
</dbReference>
<dbReference type="OrthoDB" id="21380at2759"/>
<sequence>MALRPRTNKRPLSEVSTNTTGDIDNDLSRITNAYWNMKYRKVFSTFTLYLDHPSTDYVEHFTRKIKLVNASTVRFLSGQCTHVVTNRPFYEDIPSTKEMLAATQDQENIPQDLASTDPAKKHIRAKDPSNQSFFEPREGINVEYWSFGKLRIVMDALLGKNDRKSFMEGEKPRPALKQMLNDEHKYGVNTSQLGRNDKRPYFVPFQGPYILVEDVTQIHKPIVARHYKLPTFDEKIKDQDRVYPWPKIYMKQSDRSPFVPPPELLKKSSKSAADVTACQDDQPVNVDANTQQQQPQPMDLDEPQPSGYNEALPPASIDISSKTGPATTITTNNTTNLDQLNSRPGTTTAPWIKSAPQPAQNGSRAADATPTAGHGVPVDKITDLDRRTISNITKANQIIASSLANADHRQLTAQDKQAILRSISQLQSQKLCTEIQARQLKRKLLEGRKYCENCNKAFDSFAVHHASEEHQAFLRDKNNFKALDAVLKSVQRMPKSA</sequence>
<dbReference type="GO" id="GO:0043539">
    <property type="term" value="F:protein serine/threonine kinase activator activity"/>
    <property type="evidence" value="ECO:0007669"/>
    <property type="project" value="TreeGrafter"/>
</dbReference>
<dbReference type="PROSITE" id="PS51265">
    <property type="entry name" value="ZF_DBF4"/>
    <property type="match status" value="1"/>
</dbReference>
<proteinExistence type="predicted"/>
<feature type="region of interest" description="Disordered" evidence="5">
    <location>
        <begin position="1"/>
        <end position="20"/>
    </location>
</feature>
<feature type="region of interest" description="Disordered" evidence="5">
    <location>
        <begin position="252"/>
        <end position="378"/>
    </location>
</feature>
<dbReference type="InterPro" id="IPR036420">
    <property type="entry name" value="BRCT_dom_sf"/>
</dbReference>
<keyword evidence="3" id="KW-0862">Zinc</keyword>
<reference evidence="7 8" key="1">
    <citation type="submission" date="2016-07" db="EMBL/GenBank/DDBJ databases">
        <title>Pervasive Adenine N6-methylation of Active Genes in Fungi.</title>
        <authorList>
            <consortium name="DOE Joint Genome Institute"/>
            <person name="Mondo S.J."/>
            <person name="Dannebaum R.O."/>
            <person name="Kuo R.C."/>
            <person name="Labutti K."/>
            <person name="Haridas S."/>
            <person name="Kuo A."/>
            <person name="Salamov A."/>
            <person name="Ahrendt S.R."/>
            <person name="Lipzen A."/>
            <person name="Sullivan W."/>
            <person name="Andreopoulos W.B."/>
            <person name="Clum A."/>
            <person name="Lindquist E."/>
            <person name="Daum C."/>
            <person name="Ramamoorthy G.K."/>
            <person name="Gryganskyi A."/>
            <person name="Culley D."/>
            <person name="Magnuson J.K."/>
            <person name="James T.Y."/>
            <person name="O'Malley M.A."/>
            <person name="Stajich J.E."/>
            <person name="Spatafora J.W."/>
            <person name="Visel A."/>
            <person name="Grigoriev I.V."/>
        </authorList>
    </citation>
    <scope>NUCLEOTIDE SEQUENCE [LARGE SCALE GENOMIC DNA]</scope>
    <source>
        <strain evidence="7 8">NRRL 3301</strain>
    </source>
</reference>
<dbReference type="InterPro" id="IPR006572">
    <property type="entry name" value="Znf_DBF"/>
</dbReference>
<dbReference type="STRING" id="101127.A0A1X2G2Q0"/>
<dbReference type="GO" id="GO:0010571">
    <property type="term" value="P:positive regulation of nuclear cell cycle DNA replication"/>
    <property type="evidence" value="ECO:0007669"/>
    <property type="project" value="TreeGrafter"/>
</dbReference>
<organism evidence="7 8">
    <name type="scientific">Hesseltinella vesiculosa</name>
    <dbReference type="NCBI Taxonomy" id="101127"/>
    <lineage>
        <taxon>Eukaryota</taxon>
        <taxon>Fungi</taxon>
        <taxon>Fungi incertae sedis</taxon>
        <taxon>Mucoromycota</taxon>
        <taxon>Mucoromycotina</taxon>
        <taxon>Mucoromycetes</taxon>
        <taxon>Mucorales</taxon>
        <taxon>Cunninghamellaceae</taxon>
        <taxon>Hesseltinella</taxon>
    </lineage>
</organism>
<dbReference type="PANTHER" id="PTHR15375">
    <property type="entry name" value="ACTIVATOR OF S-PHASE KINASE-RELATED"/>
    <property type="match status" value="1"/>
</dbReference>
<feature type="compositionally biased region" description="Polar residues" evidence="5">
    <location>
        <begin position="337"/>
        <end position="349"/>
    </location>
</feature>
<dbReference type="GO" id="GO:0008270">
    <property type="term" value="F:zinc ion binding"/>
    <property type="evidence" value="ECO:0007669"/>
    <property type="project" value="UniProtKB-KW"/>
</dbReference>
<dbReference type="Gene3D" id="6.10.250.3410">
    <property type="entry name" value="DBF zinc finger"/>
    <property type="match status" value="1"/>
</dbReference>
<dbReference type="PANTHER" id="PTHR15375:SF26">
    <property type="entry name" value="PROTEIN CHIFFON"/>
    <property type="match status" value="1"/>
</dbReference>
<evidence type="ECO:0000313" key="8">
    <source>
        <dbReference type="Proteomes" id="UP000242146"/>
    </source>
</evidence>
<feature type="domain" description="DBF4-type" evidence="6">
    <location>
        <begin position="444"/>
        <end position="493"/>
    </location>
</feature>
<dbReference type="GO" id="GO:0031431">
    <property type="term" value="C:Dbf4-dependent protein kinase complex"/>
    <property type="evidence" value="ECO:0007669"/>
    <property type="project" value="TreeGrafter"/>
</dbReference>
<dbReference type="AlphaFoldDB" id="A0A1X2G2Q0"/>
<evidence type="ECO:0000259" key="6">
    <source>
        <dbReference type="PROSITE" id="PS51265"/>
    </source>
</evidence>
<evidence type="ECO:0000256" key="1">
    <source>
        <dbReference type="ARBA" id="ARBA00022723"/>
    </source>
</evidence>
<comment type="caution">
    <text evidence="7">The sequence shown here is derived from an EMBL/GenBank/DDBJ whole genome shotgun (WGS) entry which is preliminary data.</text>
</comment>
<evidence type="ECO:0000256" key="5">
    <source>
        <dbReference type="SAM" id="MobiDB-lite"/>
    </source>
</evidence>
<keyword evidence="1" id="KW-0479">Metal-binding</keyword>
<evidence type="ECO:0000256" key="3">
    <source>
        <dbReference type="ARBA" id="ARBA00022833"/>
    </source>
</evidence>
<evidence type="ECO:0000256" key="2">
    <source>
        <dbReference type="ARBA" id="ARBA00022771"/>
    </source>
</evidence>
<feature type="compositionally biased region" description="Polar residues" evidence="5">
    <location>
        <begin position="287"/>
        <end position="296"/>
    </location>
</feature>
<dbReference type="InterPro" id="IPR051590">
    <property type="entry name" value="Replication_Regulatory_Kinase"/>
</dbReference>